<proteinExistence type="predicted"/>
<protein>
    <submittedName>
        <fullName evidence="1">Uncharacterized protein</fullName>
    </submittedName>
</protein>
<reference evidence="1 2" key="1">
    <citation type="submission" date="2021-03" db="EMBL/GenBank/DDBJ databases">
        <title>Genomic Encyclopedia of Type Strains, Phase IV (KMG-IV): sequencing the most valuable type-strain genomes for metagenomic binning, comparative biology and taxonomic classification.</title>
        <authorList>
            <person name="Goeker M."/>
        </authorList>
    </citation>
    <scope>NUCLEOTIDE SEQUENCE [LARGE SCALE GENOMIC DNA]</scope>
    <source>
        <strain evidence="1 2">DSM 24950</strain>
    </source>
</reference>
<dbReference type="EMBL" id="JAGGKV010000018">
    <property type="protein sequence ID" value="MBP1966038.1"/>
    <property type="molecule type" value="Genomic_DNA"/>
</dbReference>
<evidence type="ECO:0000313" key="2">
    <source>
        <dbReference type="Proteomes" id="UP001519344"/>
    </source>
</evidence>
<gene>
    <name evidence="1" type="ORF">J2Z65_005296</name>
</gene>
<evidence type="ECO:0000313" key="1">
    <source>
        <dbReference type="EMBL" id="MBP1966038.1"/>
    </source>
</evidence>
<organism evidence="1 2">
    <name type="scientific">Paenibacillus aceris</name>
    <dbReference type="NCBI Taxonomy" id="869555"/>
    <lineage>
        <taxon>Bacteria</taxon>
        <taxon>Bacillati</taxon>
        <taxon>Bacillota</taxon>
        <taxon>Bacilli</taxon>
        <taxon>Bacillales</taxon>
        <taxon>Paenibacillaceae</taxon>
        <taxon>Paenibacillus</taxon>
    </lineage>
</organism>
<dbReference type="RefSeq" id="WP_167069179.1">
    <property type="nucleotide sequence ID" value="NZ_JAAOZR010000098.1"/>
</dbReference>
<comment type="caution">
    <text evidence="1">The sequence shown here is derived from an EMBL/GenBank/DDBJ whole genome shotgun (WGS) entry which is preliminary data.</text>
</comment>
<keyword evidence="2" id="KW-1185">Reference proteome</keyword>
<accession>A0ABS4I5C9</accession>
<name>A0ABS4I5C9_9BACL</name>
<sequence length="46" mass="5039">MKWTPALHLLTCGTDFVPKSVNEVSGVRKQRDTTFFANITAAVSEA</sequence>
<dbReference type="Proteomes" id="UP001519344">
    <property type="component" value="Unassembled WGS sequence"/>
</dbReference>